<evidence type="ECO:0000256" key="1">
    <source>
        <dbReference type="SAM" id="MobiDB-lite"/>
    </source>
</evidence>
<feature type="non-terminal residue" evidence="2">
    <location>
        <position position="222"/>
    </location>
</feature>
<dbReference type="EMBL" id="UINC01129664">
    <property type="protein sequence ID" value="SVD10207.1"/>
    <property type="molecule type" value="Genomic_DNA"/>
</dbReference>
<organism evidence="2">
    <name type="scientific">marine metagenome</name>
    <dbReference type="NCBI Taxonomy" id="408172"/>
    <lineage>
        <taxon>unclassified sequences</taxon>
        <taxon>metagenomes</taxon>
        <taxon>ecological metagenomes</taxon>
    </lineage>
</organism>
<accession>A0A382SLY1</accession>
<sequence length="222" mass="24403">MLLRPLFWTTLPWGIFLLTAAGVALSAKQAPPSGDVVIRSLQDGGGITIRTTSRLAGAIHSLKWNGKEFIDSHDHGRQLQSAINLDVGDSMRPETFNPTEAGSRNDGAGPTSTSRLLHLSTTPNSLKTRTQMAFWLAPDQSSGGHPARNKVLLSEHILEKEVTLGYKKMSQVVVYDVTFHLPPNEKHRYVQFESLTGYMPPEFAKFWALNPADGKLILLTDG</sequence>
<feature type="region of interest" description="Disordered" evidence="1">
    <location>
        <begin position="88"/>
        <end position="115"/>
    </location>
</feature>
<dbReference type="AlphaFoldDB" id="A0A382SLY1"/>
<name>A0A382SLY1_9ZZZZ</name>
<proteinExistence type="predicted"/>
<reference evidence="2" key="1">
    <citation type="submission" date="2018-05" db="EMBL/GenBank/DDBJ databases">
        <authorList>
            <person name="Lanie J.A."/>
            <person name="Ng W.-L."/>
            <person name="Kazmierczak K.M."/>
            <person name="Andrzejewski T.M."/>
            <person name="Davidsen T.M."/>
            <person name="Wayne K.J."/>
            <person name="Tettelin H."/>
            <person name="Glass J.I."/>
            <person name="Rusch D."/>
            <person name="Podicherti R."/>
            <person name="Tsui H.-C.T."/>
            <person name="Winkler M.E."/>
        </authorList>
    </citation>
    <scope>NUCLEOTIDE SEQUENCE</scope>
</reference>
<evidence type="ECO:0000313" key="2">
    <source>
        <dbReference type="EMBL" id="SVD10207.1"/>
    </source>
</evidence>
<protein>
    <submittedName>
        <fullName evidence="2">Uncharacterized protein</fullName>
    </submittedName>
</protein>
<gene>
    <name evidence="2" type="ORF">METZ01_LOCUS363061</name>
</gene>